<proteinExistence type="predicted"/>
<dbReference type="AlphaFoldDB" id="A0AAX4NG12"/>
<accession>A0AAX4NG12</accession>
<dbReference type="EMBL" id="CP133772">
    <property type="protein sequence ID" value="WYY00125.1"/>
    <property type="molecule type" value="Genomic_DNA"/>
</dbReference>
<sequence>MKKVEIIDYRSLEWQKIMDFLMKQMPKSVYLMGDMLSGSGKFSMFVAVEDSDISGIILYYWGIPGSGITWILGDHQTVERFIESLDDGTFVILTPVELEKKLQERFRDARSYPEHIMLCTGKDEYKTEIDFRILGPEYIDQWGFLQTERKSISREENDQFLRTLTNQTCFGIFVDKIMVSGAVIETSTPEMAVIGSVKTLSVYRNKGYATSLMASIVGYCHNKGQVLYLFVRKDNLAAITAYRKVGFSIVDEILISYIGLNI</sequence>
<dbReference type="InterPro" id="IPR016181">
    <property type="entry name" value="Acyl_CoA_acyltransferase"/>
</dbReference>
<keyword evidence="3" id="KW-1185">Reference proteome</keyword>
<evidence type="ECO:0000313" key="2">
    <source>
        <dbReference type="EMBL" id="WYY00125.1"/>
    </source>
</evidence>
<evidence type="ECO:0000313" key="3">
    <source>
        <dbReference type="Proteomes" id="UP001451606"/>
    </source>
</evidence>
<reference evidence="2 3" key="1">
    <citation type="submission" date="2023-09" db="EMBL/GenBank/DDBJ databases">
        <authorList>
            <person name="Golyshina O.V."/>
            <person name="Lunev E.A."/>
            <person name="Bargiela R."/>
            <person name="Gaines M.C."/>
            <person name="Daum B."/>
            <person name="Bale N.J."/>
            <person name="Koenen M."/>
            <person name="Sinninghe Damst J.S."/>
            <person name="Yakimov M."/>
            <person name="Golyshin P.N."/>
        </authorList>
    </citation>
    <scope>NUCLEOTIDE SEQUENCE [LARGE SCALE GENOMIC DNA]</scope>
    <source>
        <strain evidence="2 3">M1</strain>
    </source>
</reference>
<keyword evidence="2" id="KW-0808">Transferase</keyword>
<keyword evidence="2" id="KW-0012">Acyltransferase</keyword>
<name>A0AAX4NG12_9ARCH</name>
<dbReference type="EC" id="2.3.1.-" evidence="2"/>
<dbReference type="GO" id="GO:0016747">
    <property type="term" value="F:acyltransferase activity, transferring groups other than amino-acyl groups"/>
    <property type="evidence" value="ECO:0007669"/>
    <property type="project" value="InterPro"/>
</dbReference>
<dbReference type="GeneID" id="95967411"/>
<gene>
    <name evidence="2" type="ORF">OXIME_000680</name>
</gene>
<dbReference type="KEGG" id="omr:OXIME_000680"/>
<dbReference type="Pfam" id="PF00583">
    <property type="entry name" value="Acetyltransf_1"/>
    <property type="match status" value="1"/>
</dbReference>
<dbReference type="Proteomes" id="UP001451606">
    <property type="component" value="Chromosome"/>
</dbReference>
<dbReference type="SUPFAM" id="SSF55729">
    <property type="entry name" value="Acyl-CoA N-acyltransferases (Nat)"/>
    <property type="match status" value="1"/>
</dbReference>
<dbReference type="PROSITE" id="PS51186">
    <property type="entry name" value="GNAT"/>
    <property type="match status" value="1"/>
</dbReference>
<dbReference type="Gene3D" id="3.40.630.30">
    <property type="match status" value="1"/>
</dbReference>
<protein>
    <submittedName>
        <fullName evidence="2">GNAT family N-acetyltransferase</fullName>
        <ecNumber evidence="2">2.3.1.-</ecNumber>
    </submittedName>
</protein>
<dbReference type="InterPro" id="IPR000182">
    <property type="entry name" value="GNAT_dom"/>
</dbReference>
<feature type="domain" description="N-acetyltransferase" evidence="1">
    <location>
        <begin position="129"/>
        <end position="262"/>
    </location>
</feature>
<dbReference type="RefSeq" id="WP_393972078.1">
    <property type="nucleotide sequence ID" value="NZ_CP133772.1"/>
</dbReference>
<evidence type="ECO:0000259" key="1">
    <source>
        <dbReference type="PROSITE" id="PS51186"/>
    </source>
</evidence>
<organism evidence="2 3">
    <name type="scientific">Oxyplasma meridianum</name>
    <dbReference type="NCBI Taxonomy" id="3073602"/>
    <lineage>
        <taxon>Archaea</taxon>
        <taxon>Methanobacteriati</taxon>
        <taxon>Thermoplasmatota</taxon>
        <taxon>Thermoplasmata</taxon>
        <taxon>Thermoplasmatales</taxon>
        <taxon>Thermoplasmataceae</taxon>
        <taxon>Oxyplasma</taxon>
    </lineage>
</organism>